<gene>
    <name evidence="1" type="ORF">ACFS25_31755</name>
</gene>
<reference evidence="2" key="1">
    <citation type="journal article" date="2019" name="Int. J. Syst. Evol. Microbiol.">
        <title>The Global Catalogue of Microorganisms (GCM) 10K type strain sequencing project: providing services to taxonomists for standard genome sequencing and annotation.</title>
        <authorList>
            <consortium name="The Broad Institute Genomics Platform"/>
            <consortium name="The Broad Institute Genome Sequencing Center for Infectious Disease"/>
            <person name="Wu L."/>
            <person name="Ma J."/>
        </authorList>
    </citation>
    <scope>NUCLEOTIDE SEQUENCE [LARGE SCALE GENOMIC DNA]</scope>
    <source>
        <strain evidence="2">KCTC 52490</strain>
    </source>
</reference>
<comment type="caution">
    <text evidence="1">The sequence shown here is derived from an EMBL/GenBank/DDBJ whole genome shotgun (WGS) entry which is preliminary data.</text>
</comment>
<dbReference type="RefSeq" id="WP_381509248.1">
    <property type="nucleotide sequence ID" value="NZ_JBHUOM010000068.1"/>
</dbReference>
<feature type="non-terminal residue" evidence="1">
    <location>
        <position position="168"/>
    </location>
</feature>
<dbReference type="Proteomes" id="UP001597512">
    <property type="component" value="Unassembled WGS sequence"/>
</dbReference>
<evidence type="ECO:0000313" key="2">
    <source>
        <dbReference type="Proteomes" id="UP001597512"/>
    </source>
</evidence>
<keyword evidence="2" id="KW-1185">Reference proteome</keyword>
<sequence length="168" mass="15949">TGAVERVQLQAGRAGAGGVAGAGAQDLAVVLQKAHLTQLGIGVAAPGQHPVAVARISRQSPAGVAIGQEAVTAVIGEAVAGGRGDGHLGDQVEGALGAAAAAVEPVGLVVIAPGRVGLPGEGDPAVDGRGGQAHRGGCIGYVQAGELAGGRVGVVELQAVAVGVGHRV</sequence>
<organism evidence="1 2">
    <name type="scientific">Spirosoma flavum</name>
    <dbReference type="NCBI Taxonomy" id="2048557"/>
    <lineage>
        <taxon>Bacteria</taxon>
        <taxon>Pseudomonadati</taxon>
        <taxon>Bacteroidota</taxon>
        <taxon>Cytophagia</taxon>
        <taxon>Cytophagales</taxon>
        <taxon>Cytophagaceae</taxon>
        <taxon>Spirosoma</taxon>
    </lineage>
</organism>
<accession>A0ABW6AT41</accession>
<feature type="non-terminal residue" evidence="1">
    <location>
        <position position="1"/>
    </location>
</feature>
<proteinExistence type="predicted"/>
<name>A0ABW6AT41_9BACT</name>
<protein>
    <submittedName>
        <fullName evidence="1">Uncharacterized protein</fullName>
    </submittedName>
</protein>
<dbReference type="EMBL" id="JBHUOM010000068">
    <property type="protein sequence ID" value="MFD2938381.1"/>
    <property type="molecule type" value="Genomic_DNA"/>
</dbReference>
<evidence type="ECO:0000313" key="1">
    <source>
        <dbReference type="EMBL" id="MFD2938381.1"/>
    </source>
</evidence>